<dbReference type="SUPFAM" id="SSF53383">
    <property type="entry name" value="PLP-dependent transferases"/>
    <property type="match status" value="1"/>
</dbReference>
<protein>
    <recommendedName>
        <fullName evidence="6">Aminotransferase class I/classII large domain-containing protein</fullName>
    </recommendedName>
</protein>
<keyword evidence="5" id="KW-0663">Pyridoxal phosphate</keyword>
<dbReference type="InterPro" id="IPR015424">
    <property type="entry name" value="PyrdxlP-dep_Trfase"/>
</dbReference>
<dbReference type="InterPro" id="IPR015421">
    <property type="entry name" value="PyrdxlP-dep_Trfase_major"/>
</dbReference>
<comment type="caution">
    <text evidence="7">The sequence shown here is derived from an EMBL/GenBank/DDBJ whole genome shotgun (WGS) entry which is preliminary data.</text>
</comment>
<evidence type="ECO:0000256" key="3">
    <source>
        <dbReference type="ARBA" id="ARBA00022576"/>
    </source>
</evidence>
<sequence length="476" mass="52658">MAPPTAVAIHAITDTAAAALPEPLTVDGVAKRRHAAGKLSGGVAAATSSDLFKGFGYCKQRAKRWDGHLSKESRARQVRYSIRAPLVSMRMLSLGGGLPSSRYFPIEHLQVKVPAVGHFSEEETKESGVVLKAGKYDLSEGKGLYERGDCILSEEYTFATAVETAAPMGVGVVGIKMDDQGLLPEDMDDILTSWDENERGGARKPRLLYTVPSGQNPTGATQGLERRQALYKVAQKHDVYILEDEPYYFLQMEPYTTGGALTASLPQTHGDFLKALVPSLLSMDVDGRVMRLDSFSKVISPGSRVGWITASEQVVERFVRHSEVSVQNPSGLAQLTLYKLLDESWGHEGFLDWLMHIRKEYTQRRDLILNACEKHLPKDIVSWSPPMAGMFLWLKIDWTNHPEASGKDPVAIEGEIFQTCVDRGVLLSPGSWFRAEKFKHHDTLFFRATFAAAEGEQMEEAIRRFGGAVRGVFKIS</sequence>
<dbReference type="EMBL" id="JAGHQL010000018">
    <property type="protein sequence ID" value="KAH0544487.1"/>
    <property type="molecule type" value="Genomic_DNA"/>
</dbReference>
<evidence type="ECO:0000256" key="5">
    <source>
        <dbReference type="ARBA" id="ARBA00022898"/>
    </source>
</evidence>
<dbReference type="Pfam" id="PF00155">
    <property type="entry name" value="Aminotran_1_2"/>
    <property type="match status" value="1"/>
</dbReference>
<proteinExistence type="inferred from homology"/>
<dbReference type="Gene3D" id="3.40.640.10">
    <property type="entry name" value="Type I PLP-dependent aspartate aminotransferase-like (Major domain)"/>
    <property type="match status" value="2"/>
</dbReference>
<dbReference type="OrthoDB" id="691673at2759"/>
<dbReference type="GO" id="GO:0008793">
    <property type="term" value="F:aromatic-amino-acid transaminase activity"/>
    <property type="evidence" value="ECO:0007669"/>
    <property type="project" value="TreeGrafter"/>
</dbReference>
<evidence type="ECO:0000256" key="4">
    <source>
        <dbReference type="ARBA" id="ARBA00022679"/>
    </source>
</evidence>
<dbReference type="InterPro" id="IPR004839">
    <property type="entry name" value="Aminotransferase_I/II_large"/>
</dbReference>
<dbReference type="GO" id="GO:0006571">
    <property type="term" value="P:tyrosine biosynthetic process"/>
    <property type="evidence" value="ECO:0007669"/>
    <property type="project" value="TreeGrafter"/>
</dbReference>
<evidence type="ECO:0000256" key="2">
    <source>
        <dbReference type="ARBA" id="ARBA00007441"/>
    </source>
</evidence>
<name>A0A9P8I8D7_9PEZI</name>
<dbReference type="AlphaFoldDB" id="A0A9P8I8D7"/>
<evidence type="ECO:0000313" key="8">
    <source>
        <dbReference type="Proteomes" id="UP000698800"/>
    </source>
</evidence>
<dbReference type="PANTHER" id="PTHR42790:SF21">
    <property type="entry name" value="AROMATIC_AMINOADIPATE AMINOTRANSFERASE 1"/>
    <property type="match status" value="1"/>
</dbReference>
<accession>A0A9P8I8D7</accession>
<comment type="cofactor">
    <cofactor evidence="1">
        <name>pyridoxal 5'-phosphate</name>
        <dbReference type="ChEBI" id="CHEBI:597326"/>
    </cofactor>
</comment>
<dbReference type="GO" id="GO:0047536">
    <property type="term" value="F:2-aminoadipate transaminase activity"/>
    <property type="evidence" value="ECO:0007669"/>
    <property type="project" value="TreeGrafter"/>
</dbReference>
<dbReference type="CDD" id="cd00609">
    <property type="entry name" value="AAT_like"/>
    <property type="match status" value="1"/>
</dbReference>
<dbReference type="GO" id="GO:0009074">
    <property type="term" value="P:aromatic amino acid family catabolic process"/>
    <property type="evidence" value="ECO:0007669"/>
    <property type="project" value="TreeGrafter"/>
</dbReference>
<keyword evidence="3" id="KW-0032">Aminotransferase</keyword>
<keyword evidence="4" id="KW-0808">Transferase</keyword>
<dbReference type="Proteomes" id="UP000698800">
    <property type="component" value="Unassembled WGS sequence"/>
</dbReference>
<comment type="similarity">
    <text evidence="2">Belongs to the class-I pyridoxal-phosphate-dependent aminotransferase family.</text>
</comment>
<feature type="domain" description="Aminotransferase class I/classII large" evidence="6">
    <location>
        <begin position="145"/>
        <end position="465"/>
    </location>
</feature>
<reference evidence="7" key="1">
    <citation type="submission" date="2021-03" db="EMBL/GenBank/DDBJ databases">
        <title>Comparative genomics and phylogenomic investigation of the class Geoglossomycetes provide insights into ecological specialization and systematics.</title>
        <authorList>
            <person name="Melie T."/>
            <person name="Pirro S."/>
            <person name="Miller A.N."/>
            <person name="Quandt A."/>
        </authorList>
    </citation>
    <scope>NUCLEOTIDE SEQUENCE</scope>
    <source>
        <strain evidence="7">GBOQ0MN5Z8</strain>
    </source>
</reference>
<dbReference type="GO" id="GO:0030170">
    <property type="term" value="F:pyridoxal phosphate binding"/>
    <property type="evidence" value="ECO:0007669"/>
    <property type="project" value="InterPro"/>
</dbReference>
<organism evidence="7 8">
    <name type="scientific">Glutinoglossum americanum</name>
    <dbReference type="NCBI Taxonomy" id="1670608"/>
    <lineage>
        <taxon>Eukaryota</taxon>
        <taxon>Fungi</taxon>
        <taxon>Dikarya</taxon>
        <taxon>Ascomycota</taxon>
        <taxon>Pezizomycotina</taxon>
        <taxon>Geoglossomycetes</taxon>
        <taxon>Geoglossales</taxon>
        <taxon>Geoglossaceae</taxon>
        <taxon>Glutinoglossum</taxon>
    </lineage>
</organism>
<dbReference type="GO" id="GO:0019878">
    <property type="term" value="P:lysine biosynthetic process via aminoadipic acid"/>
    <property type="evidence" value="ECO:0007669"/>
    <property type="project" value="TreeGrafter"/>
</dbReference>
<dbReference type="PANTHER" id="PTHR42790">
    <property type="entry name" value="AMINOTRANSFERASE"/>
    <property type="match status" value="1"/>
</dbReference>
<gene>
    <name evidence="7" type="ORF">FGG08_001385</name>
</gene>
<evidence type="ECO:0000259" key="6">
    <source>
        <dbReference type="Pfam" id="PF00155"/>
    </source>
</evidence>
<evidence type="ECO:0000256" key="1">
    <source>
        <dbReference type="ARBA" id="ARBA00001933"/>
    </source>
</evidence>
<keyword evidence="8" id="KW-1185">Reference proteome</keyword>
<evidence type="ECO:0000313" key="7">
    <source>
        <dbReference type="EMBL" id="KAH0544487.1"/>
    </source>
</evidence>
<dbReference type="InterPro" id="IPR050859">
    <property type="entry name" value="Class-I_PLP-dep_aminotransf"/>
</dbReference>